<dbReference type="GeneID" id="17272567"/>
<evidence type="ECO:0000313" key="7">
    <source>
        <dbReference type="Proteomes" id="UP000013827"/>
    </source>
</evidence>
<keyword evidence="3" id="KW-0175">Coiled coil</keyword>
<dbReference type="OMA" id="GSAYIHI"/>
<evidence type="ECO:0000313" key="6">
    <source>
        <dbReference type="EnsemblProtists" id="EOD27009"/>
    </source>
</evidence>
<name>A0A0D3JU24_EMIH1</name>
<dbReference type="PANTHER" id="PTHR45880">
    <property type="entry name" value="RNA-BINDING MOTIF PROTEIN, X-LINKED 2"/>
    <property type="match status" value="1"/>
</dbReference>
<dbReference type="SUPFAM" id="SSF54928">
    <property type="entry name" value="RNA-binding domain, RBD"/>
    <property type="match status" value="1"/>
</dbReference>
<dbReference type="PaxDb" id="2903-EOD27009"/>
<feature type="compositionally biased region" description="Low complexity" evidence="4">
    <location>
        <begin position="359"/>
        <end position="368"/>
    </location>
</feature>
<dbReference type="PANTHER" id="PTHR45880:SF1">
    <property type="entry name" value="RNA-BINDING MOTIF PROTEIN, X-LINKED 2"/>
    <property type="match status" value="1"/>
</dbReference>
<keyword evidence="7" id="KW-1185">Reference proteome</keyword>
<reference evidence="6" key="2">
    <citation type="submission" date="2024-10" db="UniProtKB">
        <authorList>
            <consortium name="EnsemblProtists"/>
        </authorList>
    </citation>
    <scope>IDENTIFICATION</scope>
</reference>
<feature type="compositionally biased region" description="Basic and acidic residues" evidence="4">
    <location>
        <begin position="338"/>
        <end position="358"/>
    </location>
</feature>
<feature type="domain" description="RRM" evidence="5">
    <location>
        <begin position="44"/>
        <end position="122"/>
    </location>
</feature>
<dbReference type="Pfam" id="PF00076">
    <property type="entry name" value="RRM_1"/>
    <property type="match status" value="1"/>
</dbReference>
<reference evidence="7" key="1">
    <citation type="journal article" date="2013" name="Nature">
        <title>Pan genome of the phytoplankton Emiliania underpins its global distribution.</title>
        <authorList>
            <person name="Read B.A."/>
            <person name="Kegel J."/>
            <person name="Klute M.J."/>
            <person name="Kuo A."/>
            <person name="Lefebvre S.C."/>
            <person name="Maumus F."/>
            <person name="Mayer C."/>
            <person name="Miller J."/>
            <person name="Monier A."/>
            <person name="Salamov A."/>
            <person name="Young J."/>
            <person name="Aguilar M."/>
            <person name="Claverie J.M."/>
            <person name="Frickenhaus S."/>
            <person name="Gonzalez K."/>
            <person name="Herman E.K."/>
            <person name="Lin Y.C."/>
            <person name="Napier J."/>
            <person name="Ogata H."/>
            <person name="Sarno A.F."/>
            <person name="Shmutz J."/>
            <person name="Schroeder D."/>
            <person name="de Vargas C."/>
            <person name="Verret F."/>
            <person name="von Dassow P."/>
            <person name="Valentin K."/>
            <person name="Van de Peer Y."/>
            <person name="Wheeler G."/>
            <person name="Dacks J.B."/>
            <person name="Delwiche C.F."/>
            <person name="Dyhrman S.T."/>
            <person name="Glockner G."/>
            <person name="John U."/>
            <person name="Richards T."/>
            <person name="Worden A.Z."/>
            <person name="Zhang X."/>
            <person name="Grigoriev I.V."/>
            <person name="Allen A.E."/>
            <person name="Bidle K."/>
            <person name="Borodovsky M."/>
            <person name="Bowler C."/>
            <person name="Brownlee C."/>
            <person name="Cock J.M."/>
            <person name="Elias M."/>
            <person name="Gladyshev V.N."/>
            <person name="Groth M."/>
            <person name="Guda C."/>
            <person name="Hadaegh A."/>
            <person name="Iglesias-Rodriguez M.D."/>
            <person name="Jenkins J."/>
            <person name="Jones B.M."/>
            <person name="Lawson T."/>
            <person name="Leese F."/>
            <person name="Lindquist E."/>
            <person name="Lobanov A."/>
            <person name="Lomsadze A."/>
            <person name="Malik S.B."/>
            <person name="Marsh M.E."/>
            <person name="Mackinder L."/>
            <person name="Mock T."/>
            <person name="Mueller-Roeber B."/>
            <person name="Pagarete A."/>
            <person name="Parker M."/>
            <person name="Probert I."/>
            <person name="Quesneville H."/>
            <person name="Raines C."/>
            <person name="Rensing S.A."/>
            <person name="Riano-Pachon D.M."/>
            <person name="Richier S."/>
            <person name="Rokitta S."/>
            <person name="Shiraiwa Y."/>
            <person name="Soanes D.M."/>
            <person name="van der Giezen M."/>
            <person name="Wahlund T.M."/>
            <person name="Williams B."/>
            <person name="Wilson W."/>
            <person name="Wolfe G."/>
            <person name="Wurch L.L."/>
        </authorList>
    </citation>
    <scope>NUCLEOTIDE SEQUENCE</scope>
</reference>
<dbReference type="CDD" id="cd12411">
    <property type="entry name" value="RRM_ist3_like"/>
    <property type="match status" value="1"/>
</dbReference>
<evidence type="ECO:0000256" key="2">
    <source>
        <dbReference type="PROSITE-ProRule" id="PRU00176"/>
    </source>
</evidence>
<sequence>MNRVKEVERINRREVETQLASNTRGDAGSWDVSKSWHATYSDSAYVYVGGLPYELSEGDVATVMAQWGDIVDVNMPRDKGTGKPKGFAFICYEDQRSTVLAVDNFNGAKLLGRTVRCDHCRDFREEQAKDPDAIPDHVARKLSEKELEQRKREIVERNAELKAHAAEKEQRFAEARGTATTAGEREEAAVRASLLGDKERAANAKRRSHIEEVLSRRKAGAQAELALEARARAHARTHAHAARARARTHAHAHARTHARTRTHAHAQPRSTSPSGAEEGGVGGAQAAARRGRGCGTQGPRRRQTLGPRALCAAAAAATAQGGRRGRGGGRRRRQRGSLRQDDERWRRRAQEEAQEGARRGALQAGAAG</sequence>
<dbReference type="Proteomes" id="UP000013827">
    <property type="component" value="Unassembled WGS sequence"/>
</dbReference>
<feature type="compositionally biased region" description="Low complexity" evidence="4">
    <location>
        <begin position="305"/>
        <end position="321"/>
    </location>
</feature>
<protein>
    <recommendedName>
        <fullName evidence="5">RRM domain-containing protein</fullName>
    </recommendedName>
</protein>
<dbReference type="SMART" id="SM00360">
    <property type="entry name" value="RRM"/>
    <property type="match status" value="1"/>
</dbReference>
<dbReference type="GO" id="GO:0005686">
    <property type="term" value="C:U2 snRNP"/>
    <property type="evidence" value="ECO:0007669"/>
    <property type="project" value="TreeGrafter"/>
</dbReference>
<evidence type="ECO:0000256" key="4">
    <source>
        <dbReference type="SAM" id="MobiDB-lite"/>
    </source>
</evidence>
<dbReference type="eggNOG" id="KOG0126">
    <property type="taxonomic scope" value="Eukaryota"/>
</dbReference>
<dbReference type="GO" id="GO:0071011">
    <property type="term" value="C:precatalytic spliceosome"/>
    <property type="evidence" value="ECO:0007669"/>
    <property type="project" value="TreeGrafter"/>
</dbReference>
<dbReference type="GO" id="GO:0003723">
    <property type="term" value="F:RNA binding"/>
    <property type="evidence" value="ECO:0007669"/>
    <property type="project" value="UniProtKB-UniRule"/>
</dbReference>
<dbReference type="InterPro" id="IPR051847">
    <property type="entry name" value="RNA_proc/Spliceosome_comp"/>
</dbReference>
<dbReference type="RefSeq" id="XP_005779438.1">
    <property type="nucleotide sequence ID" value="XM_005779381.1"/>
</dbReference>
<proteinExistence type="predicted"/>
<evidence type="ECO:0000259" key="5">
    <source>
        <dbReference type="PROSITE" id="PS50102"/>
    </source>
</evidence>
<dbReference type="HOGENOM" id="CLU_045495_6_0_1"/>
<feature type="compositionally biased region" description="Basic residues" evidence="4">
    <location>
        <begin position="237"/>
        <end position="266"/>
    </location>
</feature>
<feature type="coiled-coil region" evidence="3">
    <location>
        <begin position="144"/>
        <end position="178"/>
    </location>
</feature>
<organism evidence="6 7">
    <name type="scientific">Emiliania huxleyi (strain CCMP1516)</name>
    <dbReference type="NCBI Taxonomy" id="280463"/>
    <lineage>
        <taxon>Eukaryota</taxon>
        <taxon>Haptista</taxon>
        <taxon>Haptophyta</taxon>
        <taxon>Prymnesiophyceae</taxon>
        <taxon>Isochrysidales</taxon>
        <taxon>Noelaerhabdaceae</taxon>
        <taxon>Emiliania</taxon>
    </lineage>
</organism>
<dbReference type="STRING" id="2903.R1F1I3"/>
<dbReference type="KEGG" id="ehx:EMIHUDRAFT_443247"/>
<dbReference type="InterPro" id="IPR035979">
    <property type="entry name" value="RBD_domain_sf"/>
</dbReference>
<dbReference type="GO" id="GO:0071013">
    <property type="term" value="C:catalytic step 2 spliceosome"/>
    <property type="evidence" value="ECO:0007669"/>
    <property type="project" value="TreeGrafter"/>
</dbReference>
<evidence type="ECO:0000256" key="3">
    <source>
        <dbReference type="SAM" id="Coils"/>
    </source>
</evidence>
<keyword evidence="1 2" id="KW-0694">RNA-binding</keyword>
<dbReference type="GO" id="GO:0000398">
    <property type="term" value="P:mRNA splicing, via spliceosome"/>
    <property type="evidence" value="ECO:0007669"/>
    <property type="project" value="InterPro"/>
</dbReference>
<feature type="region of interest" description="Disordered" evidence="4">
    <location>
        <begin position="237"/>
        <end position="368"/>
    </location>
</feature>
<evidence type="ECO:0000256" key="1">
    <source>
        <dbReference type="ARBA" id="ARBA00022884"/>
    </source>
</evidence>
<dbReference type="PROSITE" id="PS50102">
    <property type="entry name" value="RRM"/>
    <property type="match status" value="1"/>
</dbReference>
<dbReference type="Gene3D" id="3.30.70.330">
    <property type="match status" value="1"/>
</dbReference>
<dbReference type="InterPro" id="IPR045844">
    <property type="entry name" value="RRM_Ist3-like"/>
</dbReference>
<dbReference type="AlphaFoldDB" id="A0A0D3JU24"/>
<accession>A0A0D3JU24</accession>
<dbReference type="EnsemblProtists" id="EOD27009">
    <property type="protein sequence ID" value="EOD27009"/>
    <property type="gene ID" value="EMIHUDRAFT_443247"/>
</dbReference>
<dbReference type="InterPro" id="IPR012677">
    <property type="entry name" value="Nucleotide-bd_a/b_plait_sf"/>
</dbReference>
<feature type="compositionally biased region" description="Basic residues" evidence="4">
    <location>
        <begin position="323"/>
        <end position="336"/>
    </location>
</feature>
<dbReference type="InterPro" id="IPR000504">
    <property type="entry name" value="RRM_dom"/>
</dbReference>